<gene>
    <name evidence="1" type="ORF">TNCT_320241</name>
</gene>
<protein>
    <submittedName>
        <fullName evidence="1">Uncharacterized protein</fullName>
    </submittedName>
</protein>
<keyword evidence="2" id="KW-1185">Reference proteome</keyword>
<dbReference type="EMBL" id="BMAO01021051">
    <property type="protein sequence ID" value="GFQ71487.1"/>
    <property type="molecule type" value="Genomic_DNA"/>
</dbReference>
<name>A0A8X6F6K0_TRICU</name>
<comment type="caution">
    <text evidence="1">The sequence shown here is derived from an EMBL/GenBank/DDBJ whole genome shotgun (WGS) entry which is preliminary data.</text>
</comment>
<organism evidence="1 2">
    <name type="scientific">Trichonephila clavata</name>
    <name type="common">Joro spider</name>
    <name type="synonym">Nephila clavata</name>
    <dbReference type="NCBI Taxonomy" id="2740835"/>
    <lineage>
        <taxon>Eukaryota</taxon>
        <taxon>Metazoa</taxon>
        <taxon>Ecdysozoa</taxon>
        <taxon>Arthropoda</taxon>
        <taxon>Chelicerata</taxon>
        <taxon>Arachnida</taxon>
        <taxon>Araneae</taxon>
        <taxon>Araneomorphae</taxon>
        <taxon>Entelegynae</taxon>
        <taxon>Araneoidea</taxon>
        <taxon>Nephilidae</taxon>
        <taxon>Trichonephila</taxon>
    </lineage>
</organism>
<dbReference type="AlphaFoldDB" id="A0A8X6F6K0"/>
<reference evidence="1" key="1">
    <citation type="submission" date="2020-07" db="EMBL/GenBank/DDBJ databases">
        <title>Multicomponent nature underlies the extraordinary mechanical properties of spider dragline silk.</title>
        <authorList>
            <person name="Kono N."/>
            <person name="Nakamura H."/>
            <person name="Mori M."/>
            <person name="Yoshida Y."/>
            <person name="Ohtoshi R."/>
            <person name="Malay A.D."/>
            <person name="Moran D.A.P."/>
            <person name="Tomita M."/>
            <person name="Numata K."/>
            <person name="Arakawa K."/>
        </authorList>
    </citation>
    <scope>NUCLEOTIDE SEQUENCE</scope>
</reference>
<dbReference type="Proteomes" id="UP000887116">
    <property type="component" value="Unassembled WGS sequence"/>
</dbReference>
<sequence length="97" mass="11521">MVVMEMTTQEVTRMCIPVCFDAGELSLWGSISKRGEGRPRLLADPQISLLVLFSSCLFFWAIRCRVRYLEEREDPWDLTLRDVLLFVRWINRFVWCC</sequence>
<accession>A0A8X6F6K0</accession>
<evidence type="ECO:0000313" key="2">
    <source>
        <dbReference type="Proteomes" id="UP000887116"/>
    </source>
</evidence>
<proteinExistence type="predicted"/>
<evidence type="ECO:0000313" key="1">
    <source>
        <dbReference type="EMBL" id="GFQ71487.1"/>
    </source>
</evidence>